<dbReference type="Pfam" id="PF02754">
    <property type="entry name" value="CCG"/>
    <property type="match status" value="2"/>
</dbReference>
<evidence type="ECO:0000313" key="9">
    <source>
        <dbReference type="Proteomes" id="UP001220010"/>
    </source>
</evidence>
<keyword evidence="5" id="KW-0408">Iron</keyword>
<dbReference type="InterPro" id="IPR009051">
    <property type="entry name" value="Helical_ferredxn"/>
</dbReference>
<evidence type="ECO:0000256" key="5">
    <source>
        <dbReference type="ARBA" id="ARBA00023004"/>
    </source>
</evidence>
<evidence type="ECO:0000259" key="7">
    <source>
        <dbReference type="PROSITE" id="PS51379"/>
    </source>
</evidence>
<evidence type="ECO:0000256" key="2">
    <source>
        <dbReference type="ARBA" id="ARBA00022485"/>
    </source>
</evidence>
<reference evidence="8 9" key="1">
    <citation type="submission" date="2023-03" db="EMBL/GenBank/DDBJ databases">
        <title>WGS of Methanotrichaceae archaeon Mx.</title>
        <authorList>
            <person name="Sorokin D.Y."/>
            <person name="Merkel A.Y."/>
        </authorList>
    </citation>
    <scope>NUCLEOTIDE SEQUENCE [LARGE SCALE GENOMIC DNA]</scope>
    <source>
        <strain evidence="8 9">Mx</strain>
    </source>
</reference>
<dbReference type="PANTHER" id="PTHR43255">
    <property type="entry name" value="IRON-SULFUR-BINDING OXIDOREDUCTASE FADF-RELATED-RELATED"/>
    <property type="match status" value="1"/>
</dbReference>
<dbReference type="InterPro" id="IPR004017">
    <property type="entry name" value="Cys_rich_dom"/>
</dbReference>
<keyword evidence="9" id="KW-1185">Reference proteome</keyword>
<dbReference type="PANTHER" id="PTHR43255:SF1">
    <property type="entry name" value="IRON-SULFUR-BINDING OXIDOREDUCTASE FADF-RELATED"/>
    <property type="match status" value="1"/>
</dbReference>
<dbReference type="RefSeq" id="WP_316966683.1">
    <property type="nucleotide sequence ID" value="NZ_JARFPK010000022.1"/>
</dbReference>
<evidence type="ECO:0000256" key="3">
    <source>
        <dbReference type="ARBA" id="ARBA00022723"/>
    </source>
</evidence>
<evidence type="ECO:0000313" key="8">
    <source>
        <dbReference type="EMBL" id="MDF0590938.1"/>
    </source>
</evidence>
<evidence type="ECO:0000256" key="4">
    <source>
        <dbReference type="ARBA" id="ARBA00023002"/>
    </source>
</evidence>
<keyword evidence="2" id="KW-0004">4Fe-4S</keyword>
<evidence type="ECO:0000256" key="6">
    <source>
        <dbReference type="ARBA" id="ARBA00023014"/>
    </source>
</evidence>
<comment type="caution">
    <text evidence="8">The sequence shown here is derived from an EMBL/GenBank/DDBJ whole genome shotgun (WGS) entry which is preliminary data.</text>
</comment>
<organism evidence="8 9">
    <name type="scientific">Candidatus Methanocrinis natronophilus</name>
    <dbReference type="NCBI Taxonomy" id="3033396"/>
    <lineage>
        <taxon>Archaea</taxon>
        <taxon>Methanobacteriati</taxon>
        <taxon>Methanobacteriota</taxon>
        <taxon>Stenosarchaea group</taxon>
        <taxon>Methanomicrobia</taxon>
        <taxon>Methanotrichales</taxon>
        <taxon>Methanotrichaceae</taxon>
        <taxon>Methanocrinis</taxon>
    </lineage>
</organism>
<accession>A0ABT5X8F0</accession>
<dbReference type="PROSITE" id="PS00198">
    <property type="entry name" value="4FE4S_FER_1"/>
    <property type="match status" value="1"/>
</dbReference>
<dbReference type="Pfam" id="PF13183">
    <property type="entry name" value="Fer4_8"/>
    <property type="match status" value="1"/>
</dbReference>
<dbReference type="EMBL" id="JARFPK010000022">
    <property type="protein sequence ID" value="MDF0590938.1"/>
    <property type="molecule type" value="Genomic_DNA"/>
</dbReference>
<dbReference type="Proteomes" id="UP001220010">
    <property type="component" value="Unassembled WGS sequence"/>
</dbReference>
<keyword evidence="3" id="KW-0479">Metal-binding</keyword>
<keyword evidence="4" id="KW-0560">Oxidoreductase</keyword>
<proteinExistence type="inferred from homology"/>
<comment type="similarity">
    <text evidence="1">Belongs to the HdrC family.</text>
</comment>
<gene>
    <name evidence="8" type="ORF">P0O15_07130</name>
</gene>
<dbReference type="PROSITE" id="PS51379">
    <property type="entry name" value="4FE4S_FER_2"/>
    <property type="match status" value="1"/>
</dbReference>
<protein>
    <submittedName>
        <fullName evidence="8">Heterodisulfide reductase-related iron-sulfur binding cluster</fullName>
    </submittedName>
</protein>
<feature type="domain" description="4Fe-4S ferredoxin-type" evidence="7">
    <location>
        <begin position="18"/>
        <end position="48"/>
    </location>
</feature>
<dbReference type="InterPro" id="IPR017896">
    <property type="entry name" value="4Fe4S_Fe-S-bd"/>
</dbReference>
<dbReference type="Gene3D" id="1.10.1060.10">
    <property type="entry name" value="Alpha-helical ferredoxin"/>
    <property type="match status" value="1"/>
</dbReference>
<evidence type="ECO:0000256" key="1">
    <source>
        <dbReference type="ARBA" id="ARBA00007097"/>
    </source>
</evidence>
<keyword evidence="6" id="KW-0411">Iron-sulfur</keyword>
<name>A0ABT5X8F0_9EURY</name>
<sequence>MADVGKEKKPLVSGYLMSTQFMELDGCTRCQECMKWCPTFDVRQDRPGITPMYKISKFRELLGSQDGLRAKLFGPKPINEDEIDIWKDDTYMCTTCGVCGTVCESGINTVELWEAMRPNLVARGSGPYGKQSFFPGLLGKDRNPFQAKQSERLCWVPEDATVLESEKIAYFAGCTAAYRQQALGVATVRLMNALDVPFCMLGEDEWCCASALIRTGQRPVMRDHAVHNVDALKERGVETVLFACAGCLRAATIDWPRWYEGYIPYKTMPLSAYLRDKVRSGDVEWKRPLDFKVTYHDPCHNGRHLMHVKGRDWSFEAPRDILKSIPGVQFQDMTRSREFQRCCGAGGGVKAGIPDLALDCAKARLDDADLIAADIIASTCPFCRRNIMDGRAALTEKSDVKIVDVVEMMAAAMGLDTTIPDNPYMEFQEQDVIVCEEVCEIETVERKAEGKDLVGEAH</sequence>
<dbReference type="SUPFAM" id="SSF46548">
    <property type="entry name" value="alpha-helical ferredoxin"/>
    <property type="match status" value="1"/>
</dbReference>
<dbReference type="InterPro" id="IPR051460">
    <property type="entry name" value="HdrC_iron-sulfur_subunit"/>
</dbReference>
<dbReference type="InterPro" id="IPR017900">
    <property type="entry name" value="4Fe4S_Fe_S_CS"/>
</dbReference>